<feature type="region of interest" description="Disordered" evidence="1">
    <location>
        <begin position="23"/>
        <end position="63"/>
    </location>
</feature>
<sequence length="63" mass="6920">MLGPGSLSAGLARALVGGMTRLRLHDVEPRRPRRQRPRHSVAIREATGPKGPERPIPSSRGRF</sequence>
<accession>A0A0K1PXC4</accession>
<organism evidence="2 3">
    <name type="scientific">Labilithrix luteola</name>
    <dbReference type="NCBI Taxonomy" id="1391654"/>
    <lineage>
        <taxon>Bacteria</taxon>
        <taxon>Pseudomonadati</taxon>
        <taxon>Myxococcota</taxon>
        <taxon>Polyangia</taxon>
        <taxon>Polyangiales</taxon>
        <taxon>Labilitrichaceae</taxon>
        <taxon>Labilithrix</taxon>
    </lineage>
</organism>
<dbReference type="Proteomes" id="UP000064967">
    <property type="component" value="Chromosome"/>
</dbReference>
<evidence type="ECO:0000256" key="1">
    <source>
        <dbReference type="SAM" id="MobiDB-lite"/>
    </source>
</evidence>
<feature type="compositionally biased region" description="Basic residues" evidence="1">
    <location>
        <begin position="31"/>
        <end position="41"/>
    </location>
</feature>
<protein>
    <submittedName>
        <fullName evidence="2">Uncharacterized protein</fullName>
    </submittedName>
</protein>
<proteinExistence type="predicted"/>
<gene>
    <name evidence="2" type="ORF">AKJ09_04849</name>
</gene>
<evidence type="ECO:0000313" key="3">
    <source>
        <dbReference type="Proteomes" id="UP000064967"/>
    </source>
</evidence>
<name>A0A0K1PXC4_9BACT</name>
<evidence type="ECO:0000313" key="2">
    <source>
        <dbReference type="EMBL" id="AKU98185.1"/>
    </source>
</evidence>
<keyword evidence="3" id="KW-1185">Reference proteome</keyword>
<dbReference type="AlphaFoldDB" id="A0A0K1PXC4"/>
<reference evidence="2 3" key="1">
    <citation type="submission" date="2015-08" db="EMBL/GenBank/DDBJ databases">
        <authorList>
            <person name="Babu N.S."/>
            <person name="Beckwith C.J."/>
            <person name="Beseler K.G."/>
            <person name="Brison A."/>
            <person name="Carone J.V."/>
            <person name="Caskin T.P."/>
            <person name="Diamond M."/>
            <person name="Durham M.E."/>
            <person name="Foxe J.M."/>
            <person name="Go M."/>
            <person name="Henderson B.A."/>
            <person name="Jones I.B."/>
            <person name="McGettigan J.A."/>
            <person name="Micheletti S.J."/>
            <person name="Nasrallah M.E."/>
            <person name="Ortiz D."/>
            <person name="Piller C.R."/>
            <person name="Privatt S.R."/>
            <person name="Schneider S.L."/>
            <person name="Sharp S."/>
            <person name="Smith T.C."/>
            <person name="Stanton J.D."/>
            <person name="Ullery H.E."/>
            <person name="Wilson R.J."/>
            <person name="Serrano M.G."/>
            <person name="Buck G."/>
            <person name="Lee V."/>
            <person name="Wang Y."/>
            <person name="Carvalho R."/>
            <person name="Voegtly L."/>
            <person name="Shi R."/>
            <person name="Duckworth R."/>
            <person name="Johnson A."/>
            <person name="Loviza R."/>
            <person name="Walstead R."/>
            <person name="Shah Z."/>
            <person name="Kiflezghi M."/>
            <person name="Wade K."/>
            <person name="Ball S.L."/>
            <person name="Bradley K.W."/>
            <person name="Asai D.J."/>
            <person name="Bowman C.A."/>
            <person name="Russell D.A."/>
            <person name="Pope W.H."/>
            <person name="Jacobs-Sera D."/>
            <person name="Hendrix R.W."/>
            <person name="Hatfull G.F."/>
        </authorList>
    </citation>
    <scope>NUCLEOTIDE SEQUENCE [LARGE SCALE GENOMIC DNA]</scope>
    <source>
        <strain evidence="2 3">DSM 27648</strain>
    </source>
</reference>
<dbReference type="KEGG" id="llu:AKJ09_04849"/>
<dbReference type="EMBL" id="CP012333">
    <property type="protein sequence ID" value="AKU98185.1"/>
    <property type="molecule type" value="Genomic_DNA"/>
</dbReference>